<dbReference type="RefSeq" id="WP_160655106.1">
    <property type="nucleotide sequence ID" value="NZ_JBHRWU010000001.1"/>
</dbReference>
<sequence>MNKVHGDVVHYMRVRSFWTFLIWAVAAVLASAAAYHFNWSHWVYWGAALWLAIIFIISILVRPSVYRRVTRYMLKEDYIVVKKGFFRVSTRMVPIRRVQGARLSTGPVSRKYDFAILEVKTASAGLVLPPLKTAEASMLKEEVIEMVKEEHTDV</sequence>
<evidence type="ECO:0000259" key="2">
    <source>
        <dbReference type="Pfam" id="PF03703"/>
    </source>
</evidence>
<keyword evidence="4" id="KW-1185">Reference proteome</keyword>
<feature type="transmembrane region" description="Helical" evidence="1">
    <location>
        <begin position="42"/>
        <end position="61"/>
    </location>
</feature>
<evidence type="ECO:0000313" key="4">
    <source>
        <dbReference type="Proteomes" id="UP000436284"/>
    </source>
</evidence>
<feature type="domain" description="YdbS-like PH" evidence="2">
    <location>
        <begin position="68"/>
        <end position="141"/>
    </location>
</feature>
<comment type="caution">
    <text evidence="3">The sequence shown here is derived from an EMBL/GenBank/DDBJ whole genome shotgun (WGS) entry which is preliminary data.</text>
</comment>
<dbReference type="Proteomes" id="UP000436284">
    <property type="component" value="Unassembled WGS sequence"/>
</dbReference>
<dbReference type="AlphaFoldDB" id="A0A6N8U4D3"/>
<accession>A0A6N8U4D3</accession>
<dbReference type="OrthoDB" id="1750577at2"/>
<keyword evidence="1" id="KW-0472">Membrane</keyword>
<dbReference type="EMBL" id="WUUK01000003">
    <property type="protein sequence ID" value="MXQ51121.1"/>
    <property type="molecule type" value="Genomic_DNA"/>
</dbReference>
<keyword evidence="1" id="KW-0812">Transmembrane</keyword>
<reference evidence="3 4" key="1">
    <citation type="submission" date="2019-12" db="EMBL/GenBank/DDBJ databases">
        <title>Salinicoccus cyprini sp. nov., isolated from gastro-intestinal tract of mirror carp, Cyprinus carpio var. specularis, collected from Gobind Sagar Reservoir, Himachal Pradesh, India.</title>
        <authorList>
            <person name="Talwar C."/>
            <person name="Singh A.K."/>
            <person name="Lal R."/>
            <person name="Negi R.K."/>
        </authorList>
    </citation>
    <scope>NUCLEOTIDE SEQUENCE [LARGE SCALE GENOMIC DNA]</scope>
    <source>
        <strain evidence="3 4">J-82</strain>
    </source>
</reference>
<protein>
    <submittedName>
        <fullName evidence="3">PH domain-containing protein</fullName>
    </submittedName>
</protein>
<evidence type="ECO:0000256" key="1">
    <source>
        <dbReference type="SAM" id="Phobius"/>
    </source>
</evidence>
<dbReference type="PANTHER" id="PTHR34473:SF2">
    <property type="entry name" value="UPF0699 TRANSMEMBRANE PROTEIN YDBT"/>
    <property type="match status" value="1"/>
</dbReference>
<name>A0A6N8U4D3_9STAP</name>
<dbReference type="InterPro" id="IPR005182">
    <property type="entry name" value="YdbS-like_PH"/>
</dbReference>
<keyword evidence="1" id="KW-1133">Transmembrane helix</keyword>
<organism evidence="3 4">
    <name type="scientific">Salinicoccus hispanicus</name>
    <dbReference type="NCBI Taxonomy" id="157225"/>
    <lineage>
        <taxon>Bacteria</taxon>
        <taxon>Bacillati</taxon>
        <taxon>Bacillota</taxon>
        <taxon>Bacilli</taxon>
        <taxon>Bacillales</taxon>
        <taxon>Staphylococcaceae</taxon>
        <taxon>Salinicoccus</taxon>
    </lineage>
</organism>
<gene>
    <name evidence="3" type="ORF">GQ671_07550</name>
</gene>
<proteinExistence type="predicted"/>
<evidence type="ECO:0000313" key="3">
    <source>
        <dbReference type="EMBL" id="MXQ51121.1"/>
    </source>
</evidence>
<dbReference type="PANTHER" id="PTHR34473">
    <property type="entry name" value="UPF0699 TRANSMEMBRANE PROTEIN YDBS"/>
    <property type="match status" value="1"/>
</dbReference>
<dbReference type="Pfam" id="PF03703">
    <property type="entry name" value="bPH_2"/>
    <property type="match status" value="1"/>
</dbReference>